<feature type="region of interest" description="Disordered" evidence="7">
    <location>
        <begin position="72"/>
        <end position="94"/>
    </location>
</feature>
<comment type="subcellular location">
    <subcellularLocation>
        <location evidence="1">Membrane</location>
        <topology evidence="1">Single-pass type I membrane protein</topology>
    </subcellularLocation>
</comment>
<dbReference type="InterPro" id="IPR001611">
    <property type="entry name" value="Leu-rich_rpt"/>
</dbReference>
<dbReference type="PRINTS" id="PR00019">
    <property type="entry name" value="LEURICHRPT"/>
</dbReference>
<evidence type="ECO:0000313" key="9">
    <source>
        <dbReference type="Proteomes" id="UP001234989"/>
    </source>
</evidence>
<accession>A0AAF0TVM3</accession>
<keyword evidence="5" id="KW-0472">Membrane</keyword>
<dbReference type="Proteomes" id="UP001234989">
    <property type="component" value="Chromosome 4"/>
</dbReference>
<dbReference type="InterPro" id="IPR032675">
    <property type="entry name" value="LRR_dom_sf"/>
</dbReference>
<dbReference type="GO" id="GO:0016020">
    <property type="term" value="C:membrane"/>
    <property type="evidence" value="ECO:0007669"/>
    <property type="project" value="UniProtKB-SubCell"/>
</dbReference>
<evidence type="ECO:0000256" key="3">
    <source>
        <dbReference type="ARBA" id="ARBA00022729"/>
    </source>
</evidence>
<sequence>MNLKQLESLDLSSNHLIGKIPPQMTQLDSLSTLNLAFNHLSGKIPFENKFVTFEASSYRGNKELCGPPLENDCVFSSPPQQHEEEEEDEKQGIGTGARHIMLRLIAALNCARRNFICPNSP</sequence>
<gene>
    <name evidence="8" type="ORF">MTR67_020258</name>
</gene>
<reference evidence="8" key="1">
    <citation type="submission" date="2023-08" db="EMBL/GenBank/DDBJ databases">
        <title>A de novo genome assembly of Solanum verrucosum Schlechtendal, a Mexican diploid species geographically isolated from the other diploid A-genome species in potato relatives.</title>
        <authorList>
            <person name="Hosaka K."/>
        </authorList>
    </citation>
    <scope>NUCLEOTIDE SEQUENCE</scope>
    <source>
        <tissue evidence="8">Young leaves</tissue>
    </source>
</reference>
<dbReference type="PANTHER" id="PTHR48063:SF112">
    <property type="entry name" value="RECEPTOR LIKE PROTEIN 30-LIKE"/>
    <property type="match status" value="1"/>
</dbReference>
<keyword evidence="2" id="KW-0812">Transmembrane</keyword>
<organism evidence="8 9">
    <name type="scientific">Solanum verrucosum</name>
    <dbReference type="NCBI Taxonomy" id="315347"/>
    <lineage>
        <taxon>Eukaryota</taxon>
        <taxon>Viridiplantae</taxon>
        <taxon>Streptophyta</taxon>
        <taxon>Embryophyta</taxon>
        <taxon>Tracheophyta</taxon>
        <taxon>Spermatophyta</taxon>
        <taxon>Magnoliopsida</taxon>
        <taxon>eudicotyledons</taxon>
        <taxon>Gunneridae</taxon>
        <taxon>Pentapetalae</taxon>
        <taxon>asterids</taxon>
        <taxon>lamiids</taxon>
        <taxon>Solanales</taxon>
        <taxon>Solanaceae</taxon>
        <taxon>Solanoideae</taxon>
        <taxon>Solaneae</taxon>
        <taxon>Solanum</taxon>
    </lineage>
</organism>
<evidence type="ECO:0000256" key="2">
    <source>
        <dbReference type="ARBA" id="ARBA00022692"/>
    </source>
</evidence>
<dbReference type="Pfam" id="PF00560">
    <property type="entry name" value="LRR_1"/>
    <property type="match status" value="2"/>
</dbReference>
<keyword evidence="3" id="KW-0732">Signal</keyword>
<evidence type="ECO:0000256" key="7">
    <source>
        <dbReference type="SAM" id="MobiDB-lite"/>
    </source>
</evidence>
<dbReference type="InterPro" id="IPR046956">
    <property type="entry name" value="RLP23-like"/>
</dbReference>
<dbReference type="AlphaFoldDB" id="A0AAF0TVM3"/>
<evidence type="ECO:0000256" key="1">
    <source>
        <dbReference type="ARBA" id="ARBA00004479"/>
    </source>
</evidence>
<keyword evidence="4" id="KW-1133">Transmembrane helix</keyword>
<dbReference type="PANTHER" id="PTHR48063">
    <property type="entry name" value="LRR RECEPTOR-LIKE KINASE"/>
    <property type="match status" value="1"/>
</dbReference>
<keyword evidence="6" id="KW-0325">Glycoprotein</keyword>
<evidence type="ECO:0000313" key="8">
    <source>
        <dbReference type="EMBL" id="WMV26873.1"/>
    </source>
</evidence>
<dbReference type="SUPFAM" id="SSF52058">
    <property type="entry name" value="L domain-like"/>
    <property type="match status" value="1"/>
</dbReference>
<evidence type="ECO:0000256" key="6">
    <source>
        <dbReference type="ARBA" id="ARBA00023180"/>
    </source>
</evidence>
<evidence type="ECO:0000256" key="5">
    <source>
        <dbReference type="ARBA" id="ARBA00023136"/>
    </source>
</evidence>
<protein>
    <submittedName>
        <fullName evidence="8">Uncharacterized protein</fullName>
    </submittedName>
</protein>
<dbReference type="Gene3D" id="3.80.10.10">
    <property type="entry name" value="Ribonuclease Inhibitor"/>
    <property type="match status" value="1"/>
</dbReference>
<keyword evidence="9" id="KW-1185">Reference proteome</keyword>
<proteinExistence type="predicted"/>
<dbReference type="EMBL" id="CP133615">
    <property type="protein sequence ID" value="WMV26873.1"/>
    <property type="molecule type" value="Genomic_DNA"/>
</dbReference>
<evidence type="ECO:0000256" key="4">
    <source>
        <dbReference type="ARBA" id="ARBA00022989"/>
    </source>
</evidence>
<name>A0AAF0TVM3_SOLVR</name>